<dbReference type="WBParaSite" id="SRAE_X000180900.1">
    <property type="protein sequence ID" value="SRAE_X000180900.1"/>
    <property type="gene ID" value="WBGene00267386"/>
</dbReference>
<keyword evidence="3" id="KW-1185">Reference proteome</keyword>
<evidence type="ECO:0000259" key="1">
    <source>
        <dbReference type="SMART" id="SM01126"/>
    </source>
</evidence>
<dbReference type="SMART" id="SM01126">
    <property type="entry name" value="DDE_Tnp_IS1595"/>
    <property type="match status" value="1"/>
</dbReference>
<dbReference type="RefSeq" id="XP_024499279.1">
    <property type="nucleotide sequence ID" value="XM_024653163.1"/>
</dbReference>
<dbReference type="OMA" id="LRFIYCW"/>
<accession>A0A090KRD4</accession>
<gene>
    <name evidence="2 4 5" type="ORF">SRAE_X000180900</name>
</gene>
<dbReference type="InterPro" id="IPR053164">
    <property type="entry name" value="IS1016-like_transposase"/>
</dbReference>
<name>A0A090KRD4_STRRB</name>
<dbReference type="InterPro" id="IPR024445">
    <property type="entry name" value="Tnp_ISXO2-like"/>
</dbReference>
<reference evidence="2" key="1">
    <citation type="submission" date="2014-09" db="EMBL/GenBank/DDBJ databases">
        <authorList>
            <person name="Aslett A.Martin."/>
        </authorList>
    </citation>
    <scope>NUCLEOTIDE SEQUENCE</scope>
    <source>
        <strain evidence="2">ED321 Heterogonic</strain>
    </source>
</reference>
<dbReference type="OrthoDB" id="5862080at2759"/>
<dbReference type="NCBIfam" id="NF033547">
    <property type="entry name" value="transpos_IS1595"/>
    <property type="match status" value="1"/>
</dbReference>
<feature type="domain" description="ISXO2-like transposase" evidence="1">
    <location>
        <begin position="126"/>
        <end position="268"/>
    </location>
</feature>
<dbReference type="PANTHER" id="PTHR47163:SF2">
    <property type="entry name" value="SI:DKEY-17M8.2"/>
    <property type="match status" value="1"/>
</dbReference>
<dbReference type="EMBL" id="LN609397">
    <property type="protein sequence ID" value="CEF60069.2"/>
    <property type="molecule type" value="Genomic_DNA"/>
</dbReference>
<evidence type="ECO:0000313" key="5">
    <source>
        <dbReference type="WormBase" id="SRAE_X000180900"/>
    </source>
</evidence>
<evidence type="ECO:0000313" key="4">
    <source>
        <dbReference type="WBParaSite" id="SRAE_X000180900.1"/>
    </source>
</evidence>
<dbReference type="WormBase" id="SRAE_X000180900">
    <property type="protein sequence ID" value="SRP05425"/>
    <property type="gene ID" value="WBGene00267386"/>
</dbReference>
<dbReference type="Pfam" id="PF12762">
    <property type="entry name" value="DDE_Tnp_IS1595"/>
    <property type="match status" value="1"/>
</dbReference>
<reference evidence="4" key="3">
    <citation type="submission" date="2020-12" db="UniProtKB">
        <authorList>
            <consortium name="WormBaseParasite"/>
        </authorList>
    </citation>
    <scope>IDENTIFICATION</scope>
</reference>
<protein>
    <submittedName>
        <fullName evidence="2 4">Transposase, ISXO2-like domain-containing protein</fullName>
    </submittedName>
</protein>
<dbReference type="GeneID" id="36384880"/>
<evidence type="ECO:0000313" key="3">
    <source>
        <dbReference type="Proteomes" id="UP000035682"/>
    </source>
</evidence>
<dbReference type="AlphaFoldDB" id="A0A090KRD4"/>
<evidence type="ECO:0000313" key="2">
    <source>
        <dbReference type="EMBL" id="CEF60069.2"/>
    </source>
</evidence>
<dbReference type="PANTHER" id="PTHR47163">
    <property type="entry name" value="DDE_TNP_IS1595 DOMAIN-CONTAINING PROTEIN"/>
    <property type="match status" value="1"/>
</dbReference>
<dbReference type="CTD" id="36384880"/>
<reference evidence="3" key="2">
    <citation type="submission" date="2014-09" db="EMBL/GenBank/DDBJ databases">
        <authorList>
            <person name="Martin A.A."/>
        </authorList>
    </citation>
    <scope>NUCLEOTIDE SEQUENCE</scope>
    <source>
        <strain evidence="3">ED321</strain>
    </source>
</reference>
<sequence>MNFLSLSEKLADEKAAVKFFQSHGIISEEKECSKKHQMKLQFGKQIRWRCYIKECREECGIRIGTWFQDTRLSFRTAAFFIYNWGEERTSVDFCKKELQMGYCTTVDWNNYLREVCLFMKGKDQNPIGGKGKTVEVDETLFVRRKNHCGRMLQQQWCFGGICRETKHCFVEAVPDRSSATLLEVLKRRVAPETLIISDMWKGYSQVGDSGFEHLQVNHKYHFVDPLTNAHTQSIERVWRSVKERNRRHNGTHRSMLNGYMYEFTWRKRNKGKEFDAILRDIASFNSFLNE</sequence>
<proteinExistence type="predicted"/>
<organism evidence="2">
    <name type="scientific">Strongyloides ratti</name>
    <name type="common">Parasitic roundworm</name>
    <dbReference type="NCBI Taxonomy" id="34506"/>
    <lineage>
        <taxon>Eukaryota</taxon>
        <taxon>Metazoa</taxon>
        <taxon>Ecdysozoa</taxon>
        <taxon>Nematoda</taxon>
        <taxon>Chromadorea</taxon>
        <taxon>Rhabditida</taxon>
        <taxon>Tylenchina</taxon>
        <taxon>Panagrolaimomorpha</taxon>
        <taxon>Strongyloidoidea</taxon>
        <taxon>Strongyloididae</taxon>
        <taxon>Strongyloides</taxon>
    </lineage>
</organism>
<dbReference type="Proteomes" id="UP000035682">
    <property type="component" value="Unplaced"/>
</dbReference>